<evidence type="ECO:0000313" key="2">
    <source>
        <dbReference type="Proteomes" id="UP001303046"/>
    </source>
</evidence>
<proteinExistence type="predicted"/>
<sequence>MTGVYCAVLTYKDRGTANMRRVQLGSCDYGLNVCIRNINRTQPLYLCKDIGVATTVNLDRIRSITIFSVET</sequence>
<evidence type="ECO:0000313" key="1">
    <source>
        <dbReference type="EMBL" id="KAK6762487.1"/>
    </source>
</evidence>
<keyword evidence="2" id="KW-1185">Reference proteome</keyword>
<comment type="caution">
    <text evidence="1">The sequence shown here is derived from an EMBL/GenBank/DDBJ whole genome shotgun (WGS) entry which is preliminary data.</text>
</comment>
<name>A0ABR1EIH8_NECAM</name>
<dbReference type="Proteomes" id="UP001303046">
    <property type="component" value="Unassembled WGS sequence"/>
</dbReference>
<protein>
    <submittedName>
        <fullName evidence="1">Uncharacterized protein</fullName>
    </submittedName>
</protein>
<dbReference type="EMBL" id="JAVFWL010000006">
    <property type="protein sequence ID" value="KAK6762487.1"/>
    <property type="molecule type" value="Genomic_DNA"/>
</dbReference>
<accession>A0ABR1EIH8</accession>
<gene>
    <name evidence="1" type="primary">Necator_chrX.g23438</name>
    <name evidence="1" type="ORF">RB195_023275</name>
</gene>
<reference evidence="1 2" key="1">
    <citation type="submission" date="2023-08" db="EMBL/GenBank/DDBJ databases">
        <title>A Necator americanus chromosomal reference genome.</title>
        <authorList>
            <person name="Ilik V."/>
            <person name="Petrzelkova K.J."/>
            <person name="Pardy F."/>
            <person name="Fuh T."/>
            <person name="Niatou-Singa F.S."/>
            <person name="Gouil Q."/>
            <person name="Baker L."/>
            <person name="Ritchie M.E."/>
            <person name="Jex A.R."/>
            <person name="Gazzola D."/>
            <person name="Li H."/>
            <person name="Toshio Fujiwara R."/>
            <person name="Zhan B."/>
            <person name="Aroian R.V."/>
            <person name="Pafco B."/>
            <person name="Schwarz E.M."/>
        </authorList>
    </citation>
    <scope>NUCLEOTIDE SEQUENCE [LARGE SCALE GENOMIC DNA]</scope>
    <source>
        <strain evidence="1 2">Aroian</strain>
        <tissue evidence="1">Whole animal</tissue>
    </source>
</reference>
<organism evidence="1 2">
    <name type="scientific">Necator americanus</name>
    <name type="common">Human hookworm</name>
    <dbReference type="NCBI Taxonomy" id="51031"/>
    <lineage>
        <taxon>Eukaryota</taxon>
        <taxon>Metazoa</taxon>
        <taxon>Ecdysozoa</taxon>
        <taxon>Nematoda</taxon>
        <taxon>Chromadorea</taxon>
        <taxon>Rhabditida</taxon>
        <taxon>Rhabditina</taxon>
        <taxon>Rhabditomorpha</taxon>
        <taxon>Strongyloidea</taxon>
        <taxon>Ancylostomatidae</taxon>
        <taxon>Bunostominae</taxon>
        <taxon>Necator</taxon>
    </lineage>
</organism>